<sequence>MKSIAHVQPPLPMKSAGLNIDVPATLMRRVLPLGLALGAWAALIEGCRLAISALF</sequence>
<dbReference type="EMBL" id="CP096040">
    <property type="protein sequence ID" value="USQ97322.1"/>
    <property type="molecule type" value="Genomic_DNA"/>
</dbReference>
<gene>
    <name evidence="1" type="ORF">MZV50_07215</name>
</gene>
<accession>A0ABY4ZWW0</accession>
<evidence type="ECO:0008006" key="3">
    <source>
        <dbReference type="Google" id="ProtNLM"/>
    </source>
</evidence>
<evidence type="ECO:0000313" key="1">
    <source>
        <dbReference type="EMBL" id="USQ97322.1"/>
    </source>
</evidence>
<keyword evidence="2" id="KW-1185">Reference proteome</keyword>
<evidence type="ECO:0000313" key="2">
    <source>
        <dbReference type="Proteomes" id="UP001057520"/>
    </source>
</evidence>
<proteinExistence type="predicted"/>
<reference evidence="1 2" key="1">
    <citation type="submission" date="2022-04" db="EMBL/GenBank/DDBJ databases">
        <title>Genome sequence of soybean root-associated Caulobacter segnis RL271.</title>
        <authorList>
            <person name="Longley R."/>
            <person name="Bonito G."/>
            <person name="Trigodet F."/>
            <person name="Crosson S."/>
            <person name="Fiebig A."/>
        </authorList>
    </citation>
    <scope>NUCLEOTIDE SEQUENCE [LARGE SCALE GENOMIC DNA]</scope>
    <source>
        <strain evidence="1 2">RL271</strain>
    </source>
</reference>
<dbReference type="Proteomes" id="UP001057520">
    <property type="component" value="Chromosome"/>
</dbReference>
<name>A0ABY4ZWW0_9CAUL</name>
<organism evidence="1 2">
    <name type="scientific">Caulobacter segnis</name>
    <dbReference type="NCBI Taxonomy" id="88688"/>
    <lineage>
        <taxon>Bacteria</taxon>
        <taxon>Pseudomonadati</taxon>
        <taxon>Pseudomonadota</taxon>
        <taxon>Alphaproteobacteria</taxon>
        <taxon>Caulobacterales</taxon>
        <taxon>Caulobacteraceae</taxon>
        <taxon>Caulobacter</taxon>
    </lineage>
</organism>
<protein>
    <recommendedName>
        <fullName evidence="3">ABC transporter permease</fullName>
    </recommendedName>
</protein>